<dbReference type="Pfam" id="PF00534">
    <property type="entry name" value="Glycos_transf_1"/>
    <property type="match status" value="1"/>
</dbReference>
<dbReference type="CDD" id="cd03801">
    <property type="entry name" value="GT4_PimA-like"/>
    <property type="match status" value="1"/>
</dbReference>
<keyword evidence="5" id="KW-1185">Reference proteome</keyword>
<reference evidence="4 5" key="1">
    <citation type="journal article" date="2010" name="Plant Cell">
        <title>The Chlorella variabilis NC64A genome reveals adaptation to photosymbiosis, coevolution with viruses, and cryptic sex.</title>
        <authorList>
            <person name="Blanc G."/>
            <person name="Duncan G."/>
            <person name="Agarkova I."/>
            <person name="Borodovsky M."/>
            <person name="Gurnon J."/>
            <person name="Kuo A."/>
            <person name="Lindquist E."/>
            <person name="Lucas S."/>
            <person name="Pangilinan J."/>
            <person name="Polle J."/>
            <person name="Salamov A."/>
            <person name="Terry A."/>
            <person name="Yamada T."/>
            <person name="Dunigan D.D."/>
            <person name="Grigoriev I.V."/>
            <person name="Claverie J.M."/>
            <person name="Van Etten J.L."/>
        </authorList>
    </citation>
    <scope>NUCLEOTIDE SEQUENCE [LARGE SCALE GENOMIC DNA]</scope>
    <source>
        <strain evidence="4 5">NC64A</strain>
    </source>
</reference>
<dbReference type="RefSeq" id="XP_005848533.1">
    <property type="nucleotide sequence ID" value="XM_005848471.1"/>
</dbReference>
<proteinExistence type="predicted"/>
<feature type="domain" description="Glycosyl transferase family 1" evidence="3">
    <location>
        <begin position="337"/>
        <end position="450"/>
    </location>
</feature>
<dbReference type="InterPro" id="IPR001296">
    <property type="entry name" value="Glyco_trans_1"/>
</dbReference>
<organism evidence="5">
    <name type="scientific">Chlorella variabilis</name>
    <name type="common">Green alga</name>
    <dbReference type="NCBI Taxonomy" id="554065"/>
    <lineage>
        <taxon>Eukaryota</taxon>
        <taxon>Viridiplantae</taxon>
        <taxon>Chlorophyta</taxon>
        <taxon>core chlorophytes</taxon>
        <taxon>Trebouxiophyceae</taxon>
        <taxon>Chlorellales</taxon>
        <taxon>Chlorellaceae</taxon>
        <taxon>Chlorella clade</taxon>
        <taxon>Chlorella</taxon>
    </lineage>
</organism>
<evidence type="ECO:0000256" key="1">
    <source>
        <dbReference type="ARBA" id="ARBA00022676"/>
    </source>
</evidence>
<dbReference type="KEGG" id="cvr:CHLNCDRAFT_145058"/>
<dbReference type="Gene3D" id="3.40.50.2000">
    <property type="entry name" value="Glycogen Phosphorylase B"/>
    <property type="match status" value="2"/>
</dbReference>
<keyword evidence="1" id="KW-0808">Transferase</keyword>
<feature type="compositionally biased region" description="Low complexity" evidence="2">
    <location>
        <begin position="558"/>
        <end position="570"/>
    </location>
</feature>
<feature type="compositionally biased region" description="Polar residues" evidence="2">
    <location>
        <begin position="628"/>
        <end position="637"/>
    </location>
</feature>
<dbReference type="STRING" id="554065.E1ZCH3"/>
<feature type="compositionally biased region" description="Low complexity" evidence="2">
    <location>
        <begin position="521"/>
        <end position="531"/>
    </location>
</feature>
<keyword evidence="1" id="KW-0328">Glycosyltransferase</keyword>
<evidence type="ECO:0000256" key="2">
    <source>
        <dbReference type="SAM" id="MobiDB-lite"/>
    </source>
</evidence>
<evidence type="ECO:0000313" key="4">
    <source>
        <dbReference type="EMBL" id="EFN56431.1"/>
    </source>
</evidence>
<dbReference type="Proteomes" id="UP000008141">
    <property type="component" value="Unassembled WGS sequence"/>
</dbReference>
<feature type="region of interest" description="Disordered" evidence="2">
    <location>
        <begin position="508"/>
        <end position="531"/>
    </location>
</feature>
<protein>
    <recommendedName>
        <fullName evidence="3">Glycosyl transferase family 1 domain-containing protein</fullName>
    </recommendedName>
</protein>
<dbReference type="GeneID" id="17355909"/>
<dbReference type="SUPFAM" id="SSF53756">
    <property type="entry name" value="UDP-Glycosyltransferase/glycogen phosphorylase"/>
    <property type="match status" value="1"/>
</dbReference>
<dbReference type="OrthoDB" id="2193793at2759"/>
<sequence length="735" mass="78649">MTLPEAGVVGGGTAVAAVGRSTGSTPTPGTAAGLKPPPPLLPFGPTLHYSGCGCPYNWAPGCRLCDWGDSWLQQAHNSLGPRKGEAARLAPIRKLKVAYCIPHANVTGGLKMLLEQARAAAAMRLLRERGHTVVALTRSELADTAVPPWSDVDADVVCRLGQRFRDVYDVDSCDVVVTGIFHQVPEWLTSTTAPVLYYEQGHEWLFGDPVRFREAGSCRAQDTLFHQAMHLPVALAAVSEAVQSIICKEFGRACMLVHNGVDCARFEPGPPAADILAAPTKVLTSPAYQPPAPGERRPSVLLVGNPGLALKGFDCAIATLGLVNRSRLVEVHWVCQQEPSSQLQALADTCSLRISLHINPPQDRLPQLYRGHDCLLFTSQYEAWGMPVLEAMASGLPVVATETAGVGSFATHNLNCLTAPVGDAAELAQRVLSVLEDAPLAARLAEAARRTAQAFTPARVVGQLERVLYSMTACRQELMALRLQALPDSQQAAASAVKACAGVAATQQAQKRARHREDEGGQQQQQHAGHALGALRRRSHVMDMWQPQQSAQREGVPEEQQQRQQQQQQQQHHHHQAQKQEQEQRPPASGSLEVQQRPAPSDSQAGRDQQASQLSQQPPLEPRPSLSGEQQASQPSQGEPADQQKASLSGGLPAYHVASQADEVTSCEVVRVEVGSCEGAAAQQPGRCVLPAGAILLAVDVGHPLAAAHHHAINRASEFCQAPGARERSLATSSG</sequence>
<name>E1ZCH3_CHLVA</name>
<dbReference type="PANTHER" id="PTHR12526:SF635">
    <property type="entry name" value="GLYCOSYL TRANSFERASE GROUP 1"/>
    <property type="match status" value="1"/>
</dbReference>
<accession>E1ZCH3</accession>
<feature type="region of interest" description="Disordered" evidence="2">
    <location>
        <begin position="544"/>
        <end position="647"/>
    </location>
</feature>
<dbReference type="AlphaFoldDB" id="E1ZCH3"/>
<feature type="compositionally biased region" description="Low complexity" evidence="2">
    <location>
        <begin position="17"/>
        <end position="34"/>
    </location>
</feature>
<dbReference type="InParanoid" id="E1ZCH3"/>
<feature type="region of interest" description="Disordered" evidence="2">
    <location>
        <begin position="17"/>
        <end position="37"/>
    </location>
</feature>
<evidence type="ECO:0000259" key="3">
    <source>
        <dbReference type="Pfam" id="PF00534"/>
    </source>
</evidence>
<dbReference type="GO" id="GO:0016757">
    <property type="term" value="F:glycosyltransferase activity"/>
    <property type="evidence" value="ECO:0007669"/>
    <property type="project" value="UniProtKB-KW"/>
</dbReference>
<feature type="compositionally biased region" description="Low complexity" evidence="2">
    <location>
        <begin position="609"/>
        <end position="627"/>
    </location>
</feature>
<dbReference type="PANTHER" id="PTHR12526">
    <property type="entry name" value="GLYCOSYLTRANSFERASE"/>
    <property type="match status" value="1"/>
</dbReference>
<gene>
    <name evidence="4" type="ORF">CHLNCDRAFT_145058</name>
</gene>
<dbReference type="EMBL" id="GL433842">
    <property type="protein sequence ID" value="EFN56431.1"/>
    <property type="molecule type" value="Genomic_DNA"/>
</dbReference>
<evidence type="ECO:0000313" key="5">
    <source>
        <dbReference type="Proteomes" id="UP000008141"/>
    </source>
</evidence>